<comment type="subunit">
    <text evidence="4 9">Homodimer.</text>
</comment>
<reference evidence="11 12" key="1">
    <citation type="submission" date="2019-11" db="EMBL/GenBank/DDBJ databases">
        <title>Caenimonas koreensis gen. nov., sp. nov., isolated from activated sludge.</title>
        <authorList>
            <person name="Seung H.R."/>
        </authorList>
    </citation>
    <scope>NUCLEOTIDE SEQUENCE [LARGE SCALE GENOMIC DNA]</scope>
    <source>
        <strain evidence="11 12">EMB320</strain>
    </source>
</reference>
<dbReference type="NCBIfam" id="TIGR01141">
    <property type="entry name" value="hisC"/>
    <property type="match status" value="1"/>
</dbReference>
<dbReference type="InterPro" id="IPR004839">
    <property type="entry name" value="Aminotransferase_I/II_large"/>
</dbReference>
<feature type="domain" description="Aminotransferase class I/classII large" evidence="10">
    <location>
        <begin position="2"/>
        <end position="323"/>
    </location>
</feature>
<evidence type="ECO:0000313" key="12">
    <source>
        <dbReference type="Proteomes" id="UP000487350"/>
    </source>
</evidence>
<dbReference type="PROSITE" id="PS00599">
    <property type="entry name" value="AA_TRANSFER_CLASS_2"/>
    <property type="match status" value="1"/>
</dbReference>
<evidence type="ECO:0000256" key="9">
    <source>
        <dbReference type="HAMAP-Rule" id="MF_01023"/>
    </source>
</evidence>
<evidence type="ECO:0000256" key="6">
    <source>
        <dbReference type="ARBA" id="ARBA00022679"/>
    </source>
</evidence>
<evidence type="ECO:0000256" key="4">
    <source>
        <dbReference type="ARBA" id="ARBA00011738"/>
    </source>
</evidence>
<evidence type="ECO:0000256" key="8">
    <source>
        <dbReference type="ARBA" id="ARBA00047481"/>
    </source>
</evidence>
<dbReference type="UniPathway" id="UPA00031">
    <property type="reaction ID" value="UER00012"/>
</dbReference>
<organism evidence="11 12">
    <name type="scientific">Caenimonas koreensis DSM 17982</name>
    <dbReference type="NCBI Taxonomy" id="1121255"/>
    <lineage>
        <taxon>Bacteria</taxon>
        <taxon>Pseudomonadati</taxon>
        <taxon>Pseudomonadota</taxon>
        <taxon>Betaproteobacteria</taxon>
        <taxon>Burkholderiales</taxon>
        <taxon>Comamonadaceae</taxon>
        <taxon>Caenimonas</taxon>
    </lineage>
</organism>
<evidence type="ECO:0000256" key="3">
    <source>
        <dbReference type="ARBA" id="ARBA00007970"/>
    </source>
</evidence>
<dbReference type="PANTHER" id="PTHR43643:SF3">
    <property type="entry name" value="HISTIDINOL-PHOSPHATE AMINOTRANSFERASE"/>
    <property type="match status" value="1"/>
</dbReference>
<dbReference type="InterPro" id="IPR015424">
    <property type="entry name" value="PyrdxlP-dep_Trfase"/>
</dbReference>
<name>A0A844AXG4_9BURK</name>
<dbReference type="CDD" id="cd00609">
    <property type="entry name" value="AAT_like"/>
    <property type="match status" value="1"/>
</dbReference>
<dbReference type="InterPro" id="IPR015422">
    <property type="entry name" value="PyrdxlP-dep_Trfase_small"/>
</dbReference>
<dbReference type="Gene3D" id="3.40.640.10">
    <property type="entry name" value="Type I PLP-dependent aspartate aminotransferase-like (Major domain)"/>
    <property type="match status" value="1"/>
</dbReference>
<dbReference type="Proteomes" id="UP000487350">
    <property type="component" value="Unassembled WGS sequence"/>
</dbReference>
<evidence type="ECO:0000259" key="10">
    <source>
        <dbReference type="Pfam" id="PF00155"/>
    </source>
</evidence>
<keyword evidence="9" id="KW-0368">Histidine biosynthesis</keyword>
<accession>A0A844AXG4</accession>
<evidence type="ECO:0000313" key="11">
    <source>
        <dbReference type="EMBL" id="MRD49230.1"/>
    </source>
</evidence>
<dbReference type="EMBL" id="WJBU01000021">
    <property type="protein sequence ID" value="MRD49230.1"/>
    <property type="molecule type" value="Genomic_DNA"/>
</dbReference>
<dbReference type="GO" id="GO:0004400">
    <property type="term" value="F:histidinol-phosphate transaminase activity"/>
    <property type="evidence" value="ECO:0007669"/>
    <property type="project" value="UniProtKB-UniRule"/>
</dbReference>
<comment type="cofactor">
    <cofactor evidence="1 9">
        <name>pyridoxal 5'-phosphate</name>
        <dbReference type="ChEBI" id="CHEBI:597326"/>
    </cofactor>
</comment>
<keyword evidence="9" id="KW-0028">Amino-acid biosynthesis</keyword>
<comment type="similarity">
    <text evidence="3 9">Belongs to the class-II pyridoxal-phosphate-dependent aminotransferase family. Histidinol-phosphate aminotransferase subfamily.</text>
</comment>
<keyword evidence="5 9" id="KW-0032">Aminotransferase</keyword>
<comment type="pathway">
    <text evidence="2 9">Amino-acid biosynthesis; L-histidine biosynthesis; L-histidine from 5-phospho-alpha-D-ribose 1-diphosphate: step 7/9.</text>
</comment>
<evidence type="ECO:0000256" key="7">
    <source>
        <dbReference type="ARBA" id="ARBA00022898"/>
    </source>
</evidence>
<proteinExistence type="inferred from homology"/>
<comment type="catalytic activity">
    <reaction evidence="8 9">
        <text>L-histidinol phosphate + 2-oxoglutarate = 3-(imidazol-4-yl)-2-oxopropyl phosphate + L-glutamate</text>
        <dbReference type="Rhea" id="RHEA:23744"/>
        <dbReference type="ChEBI" id="CHEBI:16810"/>
        <dbReference type="ChEBI" id="CHEBI:29985"/>
        <dbReference type="ChEBI" id="CHEBI:57766"/>
        <dbReference type="ChEBI" id="CHEBI:57980"/>
        <dbReference type="EC" id="2.6.1.9"/>
    </reaction>
</comment>
<evidence type="ECO:0000256" key="1">
    <source>
        <dbReference type="ARBA" id="ARBA00001933"/>
    </source>
</evidence>
<dbReference type="InterPro" id="IPR005861">
    <property type="entry name" value="HisP_aminotrans"/>
</dbReference>
<comment type="caution">
    <text evidence="11">The sequence shown here is derived from an EMBL/GenBank/DDBJ whole genome shotgun (WGS) entry which is preliminary data.</text>
</comment>
<dbReference type="InterPro" id="IPR050106">
    <property type="entry name" value="HistidinolP_aminotransfase"/>
</dbReference>
<keyword evidence="7 9" id="KW-0663">Pyridoxal phosphate</keyword>
<dbReference type="HAMAP" id="MF_01023">
    <property type="entry name" value="HisC_aminotrans_2"/>
    <property type="match status" value="1"/>
</dbReference>
<dbReference type="OrthoDB" id="9813612at2"/>
<protein>
    <recommendedName>
        <fullName evidence="9">Histidinol-phosphate aminotransferase</fullName>
        <ecNumber evidence="9">2.6.1.9</ecNumber>
    </recommendedName>
    <alternativeName>
        <fullName evidence="9">Imidazole acetol-phosphate transaminase</fullName>
    </alternativeName>
</protein>
<gene>
    <name evidence="9" type="primary">hisC</name>
    <name evidence="11" type="ORF">GHT07_18300</name>
</gene>
<keyword evidence="12" id="KW-1185">Reference proteome</keyword>
<evidence type="ECO:0000256" key="2">
    <source>
        <dbReference type="ARBA" id="ARBA00005011"/>
    </source>
</evidence>
<keyword evidence="6 9" id="KW-0808">Transferase</keyword>
<dbReference type="RefSeq" id="WP_153586538.1">
    <property type="nucleotide sequence ID" value="NZ_WJBU01000021.1"/>
</dbReference>
<dbReference type="AlphaFoldDB" id="A0A844AXG4"/>
<feature type="modified residue" description="N6-(pyridoxal phosphate)lysine" evidence="9">
    <location>
        <position position="192"/>
    </location>
</feature>
<dbReference type="InterPro" id="IPR015421">
    <property type="entry name" value="PyrdxlP-dep_Trfase_major"/>
</dbReference>
<dbReference type="Gene3D" id="3.90.1150.10">
    <property type="entry name" value="Aspartate Aminotransferase, domain 1"/>
    <property type="match status" value="1"/>
</dbReference>
<dbReference type="EC" id="2.6.1.9" evidence="9"/>
<dbReference type="GO" id="GO:0030170">
    <property type="term" value="F:pyridoxal phosphate binding"/>
    <property type="evidence" value="ECO:0007669"/>
    <property type="project" value="InterPro"/>
</dbReference>
<sequence>MLQLASNENPLGMPQAARDAATRALTDASWYPDANGTLLKQALASRFSVPAEWLTLGSGSAELLTMAAHAFVEPGHGVVYSQYGFLVYGVATSQVHGKHIVVPAKNFGHDLDAMAAALDGGTRLAFVANPNNPTGTFIDGHRLLAFLERVPASVTVLLDEAYTEYLRPEQRYDSIAWVRRFPNLIVARTFSKAYGLAGLRVGYGVSQPALAARLEATRPRFNVTTPAIAAAAAALGDSDFIRRTFEMNAAGREQLATGLSLLGLECLRSAGNFVMVRVGDSSAVHRRLLKAGIAVSPLHAYALDEWLRISVGLPEQNRQLLDAMARILGESEEPTTKET</sequence>
<dbReference type="InterPro" id="IPR001917">
    <property type="entry name" value="Aminotrans_II_pyridoxalP_BS"/>
</dbReference>
<evidence type="ECO:0000256" key="5">
    <source>
        <dbReference type="ARBA" id="ARBA00022576"/>
    </source>
</evidence>
<dbReference type="PANTHER" id="PTHR43643">
    <property type="entry name" value="HISTIDINOL-PHOSPHATE AMINOTRANSFERASE 2"/>
    <property type="match status" value="1"/>
</dbReference>
<dbReference type="Pfam" id="PF00155">
    <property type="entry name" value="Aminotran_1_2"/>
    <property type="match status" value="1"/>
</dbReference>
<dbReference type="GO" id="GO:0000105">
    <property type="term" value="P:L-histidine biosynthetic process"/>
    <property type="evidence" value="ECO:0007669"/>
    <property type="project" value="UniProtKB-UniRule"/>
</dbReference>
<dbReference type="SUPFAM" id="SSF53383">
    <property type="entry name" value="PLP-dependent transferases"/>
    <property type="match status" value="1"/>
</dbReference>